<evidence type="ECO:0000256" key="2">
    <source>
        <dbReference type="ARBA" id="ARBA00022679"/>
    </source>
</evidence>
<evidence type="ECO:0000256" key="1">
    <source>
        <dbReference type="ARBA" id="ARBA00005771"/>
    </source>
</evidence>
<dbReference type="EMBL" id="JAACXV010014598">
    <property type="protein sequence ID" value="KAF7265624.1"/>
    <property type="molecule type" value="Genomic_DNA"/>
</dbReference>
<accession>A0A834HR14</accession>
<dbReference type="AlphaFoldDB" id="A0A834HR14"/>
<dbReference type="Pfam" id="PF00685">
    <property type="entry name" value="Sulfotransfer_1"/>
    <property type="match status" value="1"/>
</dbReference>
<sequence length="341" mass="39970">MNDAVFRLKNFQGFSESKTSCLLPPFYSEMANRILNTPIYKDDVWVISYPRTGSTWVQEIVWLIGNNLNFNQAETILQQERAPVVESTAFLITYSGENVIMPEKPCLPLPLFKKTDIPFEEIIKTDGDAVERLFSNSIDYVENIPSPRFIKSHLPIGLLPNELFKIKPKIIYIMRNPKDVCVSYYHYCKLVHKLNLDFNHFCELFMNDSVPLGSIFNHYLGFWKMREEENILILTYEDLKKSPEDIVKKIGIFMEKMLSDDDIYAICKFLTFENMQKNKSCNLQVFVDAMEEKDYYRKTGTHFIRKGIIGDHKNIMTAEVIRKFDEWIKINTRGTNINFEN</sequence>
<keyword evidence="2" id="KW-0808">Transferase</keyword>
<comment type="caution">
    <text evidence="4">The sequence shown here is derived from an EMBL/GenBank/DDBJ whole genome shotgun (WGS) entry which is preliminary data.</text>
</comment>
<dbReference type="Gene3D" id="3.40.50.300">
    <property type="entry name" value="P-loop containing nucleotide triphosphate hydrolases"/>
    <property type="match status" value="1"/>
</dbReference>
<evidence type="ECO:0000313" key="5">
    <source>
        <dbReference type="Proteomes" id="UP000625711"/>
    </source>
</evidence>
<dbReference type="InterPro" id="IPR027417">
    <property type="entry name" value="P-loop_NTPase"/>
</dbReference>
<evidence type="ECO:0000259" key="3">
    <source>
        <dbReference type="Pfam" id="PF00685"/>
    </source>
</evidence>
<dbReference type="SUPFAM" id="SSF52540">
    <property type="entry name" value="P-loop containing nucleoside triphosphate hydrolases"/>
    <property type="match status" value="1"/>
</dbReference>
<dbReference type="Proteomes" id="UP000625711">
    <property type="component" value="Unassembled WGS sequence"/>
</dbReference>
<comment type="similarity">
    <text evidence="1">Belongs to the sulfotransferase 1 family.</text>
</comment>
<reference evidence="4" key="1">
    <citation type="submission" date="2020-08" db="EMBL/GenBank/DDBJ databases">
        <title>Genome sequencing and assembly of the red palm weevil Rhynchophorus ferrugineus.</title>
        <authorList>
            <person name="Dias G.B."/>
            <person name="Bergman C.M."/>
            <person name="Manee M."/>
        </authorList>
    </citation>
    <scope>NUCLEOTIDE SEQUENCE</scope>
    <source>
        <strain evidence="4">AA-2017</strain>
        <tissue evidence="4">Whole larva</tissue>
    </source>
</reference>
<keyword evidence="5" id="KW-1185">Reference proteome</keyword>
<protein>
    <recommendedName>
        <fullName evidence="3">Sulfotransferase domain-containing protein</fullName>
    </recommendedName>
</protein>
<dbReference type="OrthoDB" id="205623at2759"/>
<dbReference type="InterPro" id="IPR000863">
    <property type="entry name" value="Sulfotransferase_dom"/>
</dbReference>
<feature type="domain" description="Sulfotransferase" evidence="3">
    <location>
        <begin position="41"/>
        <end position="333"/>
    </location>
</feature>
<organism evidence="4 5">
    <name type="scientific">Rhynchophorus ferrugineus</name>
    <name type="common">Red palm weevil</name>
    <name type="synonym">Curculio ferrugineus</name>
    <dbReference type="NCBI Taxonomy" id="354439"/>
    <lineage>
        <taxon>Eukaryota</taxon>
        <taxon>Metazoa</taxon>
        <taxon>Ecdysozoa</taxon>
        <taxon>Arthropoda</taxon>
        <taxon>Hexapoda</taxon>
        <taxon>Insecta</taxon>
        <taxon>Pterygota</taxon>
        <taxon>Neoptera</taxon>
        <taxon>Endopterygota</taxon>
        <taxon>Coleoptera</taxon>
        <taxon>Polyphaga</taxon>
        <taxon>Cucujiformia</taxon>
        <taxon>Curculionidae</taxon>
        <taxon>Dryophthorinae</taxon>
        <taxon>Rhynchophorus</taxon>
    </lineage>
</organism>
<evidence type="ECO:0000313" key="4">
    <source>
        <dbReference type="EMBL" id="KAF7265624.1"/>
    </source>
</evidence>
<dbReference type="GO" id="GO:0008146">
    <property type="term" value="F:sulfotransferase activity"/>
    <property type="evidence" value="ECO:0007669"/>
    <property type="project" value="InterPro"/>
</dbReference>
<name>A0A834HR14_RHYFE</name>
<dbReference type="PANTHER" id="PTHR11783">
    <property type="entry name" value="SULFOTRANSFERASE SULT"/>
    <property type="match status" value="1"/>
</dbReference>
<proteinExistence type="inferred from homology"/>
<gene>
    <name evidence="4" type="ORF">GWI33_020977</name>
</gene>